<dbReference type="InterPro" id="IPR036890">
    <property type="entry name" value="HATPase_C_sf"/>
</dbReference>
<dbReference type="GO" id="GO:0046983">
    <property type="term" value="F:protein dimerization activity"/>
    <property type="evidence" value="ECO:0007669"/>
    <property type="project" value="InterPro"/>
</dbReference>
<feature type="transmembrane region" description="Helical" evidence="9">
    <location>
        <begin position="89"/>
        <end position="111"/>
    </location>
</feature>
<evidence type="ECO:0000256" key="7">
    <source>
        <dbReference type="ARBA" id="ARBA00022840"/>
    </source>
</evidence>
<dbReference type="CDD" id="cd16917">
    <property type="entry name" value="HATPase_UhpB-NarQ-NarX-like"/>
    <property type="match status" value="1"/>
</dbReference>
<dbReference type="Proteomes" id="UP000622547">
    <property type="component" value="Unassembled WGS sequence"/>
</dbReference>
<dbReference type="PANTHER" id="PTHR24421">
    <property type="entry name" value="NITRATE/NITRITE SENSOR PROTEIN NARX-RELATED"/>
    <property type="match status" value="1"/>
</dbReference>
<dbReference type="GO" id="GO:0016020">
    <property type="term" value="C:membrane"/>
    <property type="evidence" value="ECO:0007669"/>
    <property type="project" value="InterPro"/>
</dbReference>
<feature type="transmembrane region" description="Helical" evidence="9">
    <location>
        <begin position="6"/>
        <end position="28"/>
    </location>
</feature>
<evidence type="ECO:0000259" key="10">
    <source>
        <dbReference type="Pfam" id="PF02518"/>
    </source>
</evidence>
<dbReference type="EMBL" id="BOOP01000047">
    <property type="protein sequence ID" value="GII42821.1"/>
    <property type="molecule type" value="Genomic_DNA"/>
</dbReference>
<comment type="catalytic activity">
    <reaction evidence="1">
        <text>ATP + protein L-histidine = ADP + protein N-phospho-L-histidine.</text>
        <dbReference type="EC" id="2.7.13.3"/>
    </reaction>
</comment>
<gene>
    <name evidence="12" type="ORF">Pph01_78240</name>
</gene>
<keyword evidence="9" id="KW-0472">Membrane</keyword>
<evidence type="ECO:0000256" key="8">
    <source>
        <dbReference type="ARBA" id="ARBA00023012"/>
    </source>
</evidence>
<comment type="caution">
    <text evidence="12">The sequence shown here is derived from an EMBL/GenBank/DDBJ whole genome shotgun (WGS) entry which is preliminary data.</text>
</comment>
<evidence type="ECO:0000313" key="13">
    <source>
        <dbReference type="Proteomes" id="UP000622547"/>
    </source>
</evidence>
<keyword evidence="3" id="KW-0597">Phosphoprotein</keyword>
<evidence type="ECO:0000259" key="11">
    <source>
        <dbReference type="Pfam" id="PF07730"/>
    </source>
</evidence>
<evidence type="ECO:0000256" key="3">
    <source>
        <dbReference type="ARBA" id="ARBA00022553"/>
    </source>
</evidence>
<dbReference type="EC" id="2.7.13.3" evidence="2"/>
<dbReference type="InterPro" id="IPR003594">
    <property type="entry name" value="HATPase_dom"/>
</dbReference>
<dbReference type="Gene3D" id="3.30.565.10">
    <property type="entry name" value="Histidine kinase-like ATPase, C-terminal domain"/>
    <property type="match status" value="1"/>
</dbReference>
<keyword evidence="7" id="KW-0067">ATP-binding</keyword>
<dbReference type="SUPFAM" id="SSF55874">
    <property type="entry name" value="ATPase domain of HSP90 chaperone/DNA topoisomerase II/histidine kinase"/>
    <property type="match status" value="1"/>
</dbReference>
<protein>
    <recommendedName>
        <fullName evidence="2">histidine kinase</fullName>
        <ecNumber evidence="2">2.7.13.3</ecNumber>
    </recommendedName>
</protein>
<dbReference type="PANTHER" id="PTHR24421:SF10">
    <property type="entry name" value="NITRATE_NITRITE SENSOR PROTEIN NARQ"/>
    <property type="match status" value="1"/>
</dbReference>
<dbReference type="GO" id="GO:0005524">
    <property type="term" value="F:ATP binding"/>
    <property type="evidence" value="ECO:0007669"/>
    <property type="project" value="UniProtKB-KW"/>
</dbReference>
<organism evidence="12 13">
    <name type="scientific">Planotetraspora phitsanulokensis</name>
    <dbReference type="NCBI Taxonomy" id="575192"/>
    <lineage>
        <taxon>Bacteria</taxon>
        <taxon>Bacillati</taxon>
        <taxon>Actinomycetota</taxon>
        <taxon>Actinomycetes</taxon>
        <taxon>Streptosporangiales</taxon>
        <taxon>Streptosporangiaceae</taxon>
        <taxon>Planotetraspora</taxon>
    </lineage>
</organism>
<keyword evidence="8" id="KW-0902">Two-component regulatory system</keyword>
<dbReference type="GO" id="GO:0000155">
    <property type="term" value="F:phosphorelay sensor kinase activity"/>
    <property type="evidence" value="ECO:0007669"/>
    <property type="project" value="InterPro"/>
</dbReference>
<evidence type="ECO:0000256" key="6">
    <source>
        <dbReference type="ARBA" id="ARBA00022777"/>
    </source>
</evidence>
<dbReference type="AlphaFoldDB" id="A0A8J3UE38"/>
<name>A0A8J3UE38_9ACTN</name>
<feature type="transmembrane region" description="Helical" evidence="9">
    <location>
        <begin position="131"/>
        <end position="151"/>
    </location>
</feature>
<evidence type="ECO:0000256" key="1">
    <source>
        <dbReference type="ARBA" id="ARBA00000085"/>
    </source>
</evidence>
<feature type="domain" description="Signal transduction histidine kinase subgroup 3 dimerisation and phosphoacceptor" evidence="11">
    <location>
        <begin position="172"/>
        <end position="238"/>
    </location>
</feature>
<keyword evidence="5" id="KW-0547">Nucleotide-binding</keyword>
<keyword evidence="9" id="KW-1133">Transmembrane helix</keyword>
<feature type="domain" description="Histidine kinase/HSP90-like ATPase" evidence="10">
    <location>
        <begin position="284"/>
        <end position="370"/>
    </location>
</feature>
<keyword evidence="9" id="KW-0812">Transmembrane</keyword>
<keyword evidence="6 12" id="KW-0418">Kinase</keyword>
<accession>A0A8J3UE38</accession>
<dbReference type="Pfam" id="PF02518">
    <property type="entry name" value="HATPase_c"/>
    <property type="match status" value="1"/>
</dbReference>
<evidence type="ECO:0000256" key="4">
    <source>
        <dbReference type="ARBA" id="ARBA00022679"/>
    </source>
</evidence>
<proteinExistence type="predicted"/>
<dbReference type="Pfam" id="PF07730">
    <property type="entry name" value="HisKA_3"/>
    <property type="match status" value="1"/>
</dbReference>
<feature type="transmembrane region" description="Helical" evidence="9">
    <location>
        <begin position="40"/>
        <end position="60"/>
    </location>
</feature>
<dbReference type="InterPro" id="IPR050482">
    <property type="entry name" value="Sensor_HK_TwoCompSys"/>
</dbReference>
<evidence type="ECO:0000256" key="2">
    <source>
        <dbReference type="ARBA" id="ARBA00012438"/>
    </source>
</evidence>
<dbReference type="InterPro" id="IPR011712">
    <property type="entry name" value="Sig_transdc_His_kin_sub3_dim/P"/>
</dbReference>
<keyword evidence="4" id="KW-0808">Transferase</keyword>
<keyword evidence="13" id="KW-1185">Reference proteome</keyword>
<sequence length="374" mass="38923">MNVYPVMMRAGSAVDAATAVIFAIFMALMSQVARVTQPEARPVTALGLALLVVCGLAFALRRINPLLTFTLTVGTAVTYLGLRFAGWPIYLGAFAGLLALVFGVAEARVWVPFAAIGGVGVAVATGPPEGWQPAPMITIAGVWAAVAVLAARATQVRRKLAEEEAAGRVVEERLRIARELHDVLSHSLATISLQAGVGLHLVDDRPEQAREALQAIRQVSNDALAQARAALTVVRGPDEEPPQAPPGLADLDALVTSVRATGLGVDLAVDLESRAIPDVISATAYRIVQEASTNVMRHAGPGARARIQVGTVHGWLEIDVTDDGIGAAVPARGAGHGLRGLEERVRAVGGELQAGPAPGGGFTLHARLPLGAER</sequence>
<evidence type="ECO:0000256" key="9">
    <source>
        <dbReference type="SAM" id="Phobius"/>
    </source>
</evidence>
<reference evidence="12 13" key="1">
    <citation type="submission" date="2021-01" db="EMBL/GenBank/DDBJ databases">
        <title>Whole genome shotgun sequence of Planotetraspora phitsanulokensis NBRC 104273.</title>
        <authorList>
            <person name="Komaki H."/>
            <person name="Tamura T."/>
        </authorList>
    </citation>
    <scope>NUCLEOTIDE SEQUENCE [LARGE SCALE GENOMIC DNA]</scope>
    <source>
        <strain evidence="12 13">NBRC 104273</strain>
    </source>
</reference>
<dbReference type="Gene3D" id="1.20.5.1930">
    <property type="match status" value="1"/>
</dbReference>
<evidence type="ECO:0000256" key="5">
    <source>
        <dbReference type="ARBA" id="ARBA00022741"/>
    </source>
</evidence>
<evidence type="ECO:0000313" key="12">
    <source>
        <dbReference type="EMBL" id="GII42821.1"/>
    </source>
</evidence>